<accession>A0ABS2UH26</accession>
<dbReference type="InterPro" id="IPR016186">
    <property type="entry name" value="C-type_lectin-like/link_sf"/>
</dbReference>
<name>A0ABS2UH26_9LEPT</name>
<gene>
    <name evidence="2" type="ORF">JWG45_21095</name>
</gene>
<dbReference type="InterPro" id="IPR016187">
    <property type="entry name" value="CTDL_fold"/>
</dbReference>
<dbReference type="Pfam" id="PF07588">
    <property type="entry name" value="DUF1554"/>
    <property type="match status" value="1"/>
</dbReference>
<evidence type="ECO:0000313" key="3">
    <source>
        <dbReference type="Proteomes" id="UP000724686"/>
    </source>
</evidence>
<sequence>MECMIIFTFLFIRCSAPFPDLNSGVLFLALLNSGNIQNTTATPGDPNLVLKYLFVTVGTSTGQLGAGTVTGADSVCSAEKNANFSALPGTGSDYKALIVSNVAPIRRACNATANCTNIGENLNWILLPNQDYYRGSVASPVKVFTTNSAGIVLFPTAASWDLSAANLWWTGLVDDWRISGGDTCNNWTDGTGGSTGEFGAGAVTNSNTINSGGFSDPCNTPKKLVCVRQ</sequence>
<protein>
    <submittedName>
        <fullName evidence="2">DUF1554 domain-containing protein</fullName>
    </submittedName>
</protein>
<dbReference type="Proteomes" id="UP000724686">
    <property type="component" value="Unassembled WGS sequence"/>
</dbReference>
<dbReference type="EMBL" id="JAFFPU010000076">
    <property type="protein sequence ID" value="MBM9579648.1"/>
    <property type="molecule type" value="Genomic_DNA"/>
</dbReference>
<dbReference type="Gene3D" id="3.10.100.10">
    <property type="entry name" value="Mannose-Binding Protein A, subunit A"/>
    <property type="match status" value="1"/>
</dbReference>
<evidence type="ECO:0000259" key="1">
    <source>
        <dbReference type="Pfam" id="PF07588"/>
    </source>
</evidence>
<keyword evidence="3" id="KW-1185">Reference proteome</keyword>
<proteinExistence type="predicted"/>
<reference evidence="2 3" key="1">
    <citation type="submission" date="2021-02" db="EMBL/GenBank/DDBJ databases">
        <title>Leptospira ainlahdjerensis sp. nov., Leptospira ainazelensis sp. nov., Leptospira abararensis sp. nov. and Leptospira chreensis sp. nov., four new species isolated from water sources in Algeria.</title>
        <authorList>
            <person name="Amara Korba A."/>
            <person name="Kainiu M."/>
            <person name="Vincent A.T."/>
            <person name="Mariet J.-F."/>
            <person name="Veyrier F.J."/>
            <person name="Goarant C."/>
            <person name="Picardeau M."/>
        </authorList>
    </citation>
    <scope>NUCLEOTIDE SEQUENCE [LARGE SCALE GENOMIC DNA]</scope>
    <source>
        <strain evidence="2 3">201903070</strain>
    </source>
</reference>
<evidence type="ECO:0000313" key="2">
    <source>
        <dbReference type="EMBL" id="MBM9579648.1"/>
    </source>
</evidence>
<dbReference type="SUPFAM" id="SSF56436">
    <property type="entry name" value="C-type lectin-like"/>
    <property type="match status" value="1"/>
</dbReference>
<dbReference type="InterPro" id="IPR011448">
    <property type="entry name" value="DUF1554"/>
</dbReference>
<organism evidence="2 3">
    <name type="scientific">Leptospira ainlahdjerensis</name>
    <dbReference type="NCBI Taxonomy" id="2810033"/>
    <lineage>
        <taxon>Bacteria</taxon>
        <taxon>Pseudomonadati</taxon>
        <taxon>Spirochaetota</taxon>
        <taxon>Spirochaetia</taxon>
        <taxon>Leptospirales</taxon>
        <taxon>Leptospiraceae</taxon>
        <taxon>Leptospira</taxon>
    </lineage>
</organism>
<feature type="domain" description="DUF1554" evidence="1">
    <location>
        <begin position="61"/>
        <end position="200"/>
    </location>
</feature>
<comment type="caution">
    <text evidence="2">The sequence shown here is derived from an EMBL/GenBank/DDBJ whole genome shotgun (WGS) entry which is preliminary data.</text>
</comment>